<name>C5LUY4_PERM5</name>
<dbReference type="RefSeq" id="XP_002766767.1">
    <property type="nucleotide sequence ID" value="XM_002766721.1"/>
</dbReference>
<dbReference type="Proteomes" id="UP000007800">
    <property type="component" value="Unassembled WGS sequence"/>
</dbReference>
<dbReference type="Gene3D" id="2.40.70.10">
    <property type="entry name" value="Acid Proteases"/>
    <property type="match status" value="1"/>
</dbReference>
<keyword evidence="3" id="KW-0064">Aspartyl protease</keyword>
<dbReference type="GeneID" id="9050892"/>
<evidence type="ECO:0000256" key="3">
    <source>
        <dbReference type="ARBA" id="ARBA00022750"/>
    </source>
</evidence>
<dbReference type="CDD" id="cd05471">
    <property type="entry name" value="pepsin_like"/>
    <property type="match status" value="1"/>
</dbReference>
<dbReference type="InParanoid" id="C5LUY4"/>
<dbReference type="GO" id="GO:0004190">
    <property type="term" value="F:aspartic-type endopeptidase activity"/>
    <property type="evidence" value="ECO:0007669"/>
    <property type="project" value="UniProtKB-KW"/>
</dbReference>
<evidence type="ECO:0000259" key="6">
    <source>
        <dbReference type="PROSITE" id="PS51767"/>
    </source>
</evidence>
<dbReference type="InterPro" id="IPR034164">
    <property type="entry name" value="Pepsin-like_dom"/>
</dbReference>
<keyword evidence="8" id="KW-1185">Reference proteome</keyword>
<comment type="similarity">
    <text evidence="1">Belongs to the peptidase A1 family.</text>
</comment>
<dbReference type="InterPro" id="IPR001461">
    <property type="entry name" value="Aspartic_peptidase_A1"/>
</dbReference>
<dbReference type="OrthoDB" id="771136at2759"/>
<proteinExistence type="inferred from homology"/>
<dbReference type="InterPro" id="IPR033121">
    <property type="entry name" value="PEPTIDASE_A1"/>
</dbReference>
<dbReference type="PANTHER" id="PTHR47966:SF51">
    <property type="entry name" value="BETA-SITE APP-CLEAVING ENZYME, ISOFORM A-RELATED"/>
    <property type="match status" value="1"/>
</dbReference>
<dbReference type="InterPro" id="IPR021109">
    <property type="entry name" value="Peptidase_aspartic_dom_sf"/>
</dbReference>
<keyword evidence="2" id="KW-0645">Protease</keyword>
<dbReference type="PROSITE" id="PS51767">
    <property type="entry name" value="PEPTIDASE_A1"/>
    <property type="match status" value="1"/>
</dbReference>
<dbReference type="Pfam" id="PF00026">
    <property type="entry name" value="Asp"/>
    <property type="match status" value="1"/>
</dbReference>
<reference evidence="7 8" key="1">
    <citation type="submission" date="2008-07" db="EMBL/GenBank/DDBJ databases">
        <authorList>
            <person name="El-Sayed N."/>
            <person name="Caler E."/>
            <person name="Inman J."/>
            <person name="Amedeo P."/>
            <person name="Hass B."/>
            <person name="Wortman J."/>
        </authorList>
    </citation>
    <scope>NUCLEOTIDE SEQUENCE [LARGE SCALE GENOMIC DNA]</scope>
    <source>
        <strain evidence="8">ATCC 50983 / TXsc</strain>
    </source>
</reference>
<dbReference type="AlphaFoldDB" id="C5LUY4"/>
<evidence type="ECO:0000313" key="7">
    <source>
        <dbReference type="EMBL" id="EEQ99484.1"/>
    </source>
</evidence>
<evidence type="ECO:0000256" key="2">
    <source>
        <dbReference type="ARBA" id="ARBA00022670"/>
    </source>
</evidence>
<evidence type="ECO:0000256" key="5">
    <source>
        <dbReference type="SAM" id="MobiDB-lite"/>
    </source>
</evidence>
<gene>
    <name evidence="7" type="ORF">Pmar_PMAR025872</name>
</gene>
<evidence type="ECO:0000313" key="8">
    <source>
        <dbReference type="Proteomes" id="UP000007800"/>
    </source>
</evidence>
<dbReference type="PANTHER" id="PTHR47966">
    <property type="entry name" value="BETA-SITE APP-CLEAVING ENZYME, ISOFORM A-RELATED"/>
    <property type="match status" value="1"/>
</dbReference>
<evidence type="ECO:0000256" key="4">
    <source>
        <dbReference type="ARBA" id="ARBA00022801"/>
    </source>
</evidence>
<sequence length="281" mass="31568">MKVDGQCLSPLVDTGSSKLFFVEKEYLESQLMDKRVIDNKAFSMYFKPENYSEGELVIGGEDSSKHEEPVIAVPLVDVGGTWVVKVASLVVGEETILESVPMDIDSGTSYFWLPFGLHLSLWKALEKSASLRAGRQIKFNYNDGLLALSRCSDRVYLPPLEVHLRDKFGVVSLIVISSDFYVQSSSSPEGETCILLGRMDPVDDLYTRPTIGLNLLREYYLNFQYDEREIRFARMLKGSDTTSQPLKASSREQGNHNKPIKSMEPDSSSSTLFDRSIKLVP</sequence>
<dbReference type="SUPFAM" id="SSF50630">
    <property type="entry name" value="Acid proteases"/>
    <property type="match status" value="1"/>
</dbReference>
<dbReference type="GO" id="GO:0006508">
    <property type="term" value="P:proteolysis"/>
    <property type="evidence" value="ECO:0007669"/>
    <property type="project" value="UniProtKB-KW"/>
</dbReference>
<organism evidence="8">
    <name type="scientific">Perkinsus marinus (strain ATCC 50983 / TXsc)</name>
    <dbReference type="NCBI Taxonomy" id="423536"/>
    <lineage>
        <taxon>Eukaryota</taxon>
        <taxon>Sar</taxon>
        <taxon>Alveolata</taxon>
        <taxon>Perkinsozoa</taxon>
        <taxon>Perkinsea</taxon>
        <taxon>Perkinsida</taxon>
        <taxon>Perkinsidae</taxon>
        <taxon>Perkinsus</taxon>
    </lineage>
</organism>
<dbReference type="EMBL" id="GG685688">
    <property type="protein sequence ID" value="EEQ99484.1"/>
    <property type="molecule type" value="Genomic_DNA"/>
</dbReference>
<accession>C5LUY4</accession>
<feature type="domain" description="Peptidase A1" evidence="6">
    <location>
        <begin position="1"/>
        <end position="233"/>
    </location>
</feature>
<keyword evidence="4" id="KW-0378">Hydrolase</keyword>
<feature type="region of interest" description="Disordered" evidence="5">
    <location>
        <begin position="241"/>
        <end position="281"/>
    </location>
</feature>
<evidence type="ECO:0000256" key="1">
    <source>
        <dbReference type="ARBA" id="ARBA00007447"/>
    </source>
</evidence>
<protein>
    <recommendedName>
        <fullName evidence="6">Peptidase A1 domain-containing protein</fullName>
    </recommendedName>
</protein>